<feature type="chain" id="PRO_5041696511" description="Secreted protein" evidence="1">
    <location>
        <begin position="35"/>
        <end position="80"/>
    </location>
</feature>
<gene>
    <name evidence="2" type="ORF">TIFTF001_055804</name>
</gene>
<dbReference type="Proteomes" id="UP001187192">
    <property type="component" value="Unassembled WGS sequence"/>
</dbReference>
<dbReference type="EMBL" id="BTGU01018661">
    <property type="protein sequence ID" value="GMN74437.1"/>
    <property type="molecule type" value="Genomic_DNA"/>
</dbReference>
<accession>A0AA88JJ93</accession>
<evidence type="ECO:0000313" key="3">
    <source>
        <dbReference type="Proteomes" id="UP001187192"/>
    </source>
</evidence>
<sequence>MLFSSGGCTLSRSCFERWWAFFLEMVVLAPDADGSSPCVSRFAIRRHLVGFAACSPKRSSYSNGPFVDCTFTKRLAAVVL</sequence>
<evidence type="ECO:0008006" key="4">
    <source>
        <dbReference type="Google" id="ProtNLM"/>
    </source>
</evidence>
<keyword evidence="1" id="KW-0732">Signal</keyword>
<comment type="caution">
    <text evidence="2">The sequence shown here is derived from an EMBL/GenBank/DDBJ whole genome shotgun (WGS) entry which is preliminary data.</text>
</comment>
<organism evidence="2 3">
    <name type="scientific">Ficus carica</name>
    <name type="common">Common fig</name>
    <dbReference type="NCBI Taxonomy" id="3494"/>
    <lineage>
        <taxon>Eukaryota</taxon>
        <taxon>Viridiplantae</taxon>
        <taxon>Streptophyta</taxon>
        <taxon>Embryophyta</taxon>
        <taxon>Tracheophyta</taxon>
        <taxon>Spermatophyta</taxon>
        <taxon>Magnoliopsida</taxon>
        <taxon>eudicotyledons</taxon>
        <taxon>Gunneridae</taxon>
        <taxon>Pentapetalae</taxon>
        <taxon>rosids</taxon>
        <taxon>fabids</taxon>
        <taxon>Rosales</taxon>
        <taxon>Moraceae</taxon>
        <taxon>Ficeae</taxon>
        <taxon>Ficus</taxon>
    </lineage>
</organism>
<evidence type="ECO:0000313" key="2">
    <source>
        <dbReference type="EMBL" id="GMN74437.1"/>
    </source>
</evidence>
<keyword evidence="3" id="KW-1185">Reference proteome</keyword>
<proteinExistence type="predicted"/>
<protein>
    <recommendedName>
        <fullName evidence="4">Secreted protein</fullName>
    </recommendedName>
</protein>
<reference evidence="2" key="1">
    <citation type="submission" date="2023-07" db="EMBL/GenBank/DDBJ databases">
        <title>draft genome sequence of fig (Ficus carica).</title>
        <authorList>
            <person name="Takahashi T."/>
            <person name="Nishimura K."/>
        </authorList>
    </citation>
    <scope>NUCLEOTIDE SEQUENCE</scope>
</reference>
<evidence type="ECO:0000256" key="1">
    <source>
        <dbReference type="SAM" id="SignalP"/>
    </source>
</evidence>
<dbReference type="AlphaFoldDB" id="A0AA88JJ93"/>
<name>A0AA88JJ93_FICCA</name>
<feature type="signal peptide" evidence="1">
    <location>
        <begin position="1"/>
        <end position="34"/>
    </location>
</feature>